<feature type="compositionally biased region" description="Polar residues" evidence="1">
    <location>
        <begin position="83"/>
        <end position="97"/>
    </location>
</feature>
<proteinExistence type="predicted"/>
<organism evidence="2">
    <name type="scientific">Tanacetum cinerariifolium</name>
    <name type="common">Dalmatian daisy</name>
    <name type="synonym">Chrysanthemum cinerariifolium</name>
    <dbReference type="NCBI Taxonomy" id="118510"/>
    <lineage>
        <taxon>Eukaryota</taxon>
        <taxon>Viridiplantae</taxon>
        <taxon>Streptophyta</taxon>
        <taxon>Embryophyta</taxon>
        <taxon>Tracheophyta</taxon>
        <taxon>Spermatophyta</taxon>
        <taxon>Magnoliopsida</taxon>
        <taxon>eudicotyledons</taxon>
        <taxon>Gunneridae</taxon>
        <taxon>Pentapetalae</taxon>
        <taxon>asterids</taxon>
        <taxon>campanulids</taxon>
        <taxon>Asterales</taxon>
        <taxon>Asteraceae</taxon>
        <taxon>Asteroideae</taxon>
        <taxon>Anthemideae</taxon>
        <taxon>Anthemidinae</taxon>
        <taxon>Tanacetum</taxon>
    </lineage>
</organism>
<gene>
    <name evidence="2" type="ORF">Tci_045007</name>
</gene>
<accession>A0A6L2MHS7</accession>
<comment type="caution">
    <text evidence="2">The sequence shown here is derived from an EMBL/GenBank/DDBJ whole genome shotgun (WGS) entry which is preliminary data.</text>
</comment>
<evidence type="ECO:0000256" key="1">
    <source>
        <dbReference type="SAM" id="MobiDB-lite"/>
    </source>
</evidence>
<name>A0A6L2MHS7_TANCI</name>
<evidence type="ECO:0000313" key="2">
    <source>
        <dbReference type="EMBL" id="GEU73029.1"/>
    </source>
</evidence>
<feature type="region of interest" description="Disordered" evidence="1">
    <location>
        <begin position="83"/>
        <end position="102"/>
    </location>
</feature>
<dbReference type="EMBL" id="BKCJ010006610">
    <property type="protein sequence ID" value="GEU73029.1"/>
    <property type="molecule type" value="Genomic_DNA"/>
</dbReference>
<reference evidence="2" key="1">
    <citation type="journal article" date="2019" name="Sci. Rep.">
        <title>Draft genome of Tanacetum cinerariifolium, the natural source of mosquito coil.</title>
        <authorList>
            <person name="Yamashiro T."/>
            <person name="Shiraishi A."/>
            <person name="Satake H."/>
            <person name="Nakayama K."/>
        </authorList>
    </citation>
    <scope>NUCLEOTIDE SEQUENCE</scope>
</reference>
<sequence length="241" mass="27443">MITTTSKMEGRKPSRLMKTMDIMDLISSVGNVQCITQDHALSGVKIATKTISSSDHSTSNNEDAFSSNIPDYVSTIPDYSPASSGKTYSNALNNSTGEKGRVIDPTEMSEEDVQNMLKIVLVAEFKVEALQVKVSGITQAYQSFEDMLKDFSREDLDALWGLVKERFSTAVPTFDKEKALWVELKRLFEPDADDVIWKLQKYMHYPIIWKLHSNYRVHQVSSITRRHHMYMLAEKDYLLSD</sequence>
<dbReference type="AlphaFoldDB" id="A0A6L2MHS7"/>
<protein>
    <submittedName>
        <fullName evidence="2">Uncharacterized protein</fullName>
    </submittedName>
</protein>